<dbReference type="RefSeq" id="WP_115816938.1">
    <property type="nucleotide sequence ID" value="NZ_QRDV01000003.1"/>
</dbReference>
<organism evidence="2 3">
    <name type="scientific">Winogradskyella eximia</name>
    <dbReference type="NCBI Taxonomy" id="262006"/>
    <lineage>
        <taxon>Bacteria</taxon>
        <taxon>Pseudomonadati</taxon>
        <taxon>Bacteroidota</taxon>
        <taxon>Flavobacteriia</taxon>
        <taxon>Flavobacteriales</taxon>
        <taxon>Flavobacteriaceae</taxon>
        <taxon>Winogradskyella</taxon>
    </lineage>
</organism>
<dbReference type="InterPro" id="IPR011990">
    <property type="entry name" value="TPR-like_helical_dom_sf"/>
</dbReference>
<dbReference type="EMBL" id="QRDV01000003">
    <property type="protein sequence ID" value="RED44322.1"/>
    <property type="molecule type" value="Genomic_DNA"/>
</dbReference>
<comment type="caution">
    <text evidence="2">The sequence shown here is derived from an EMBL/GenBank/DDBJ whole genome shotgun (WGS) entry which is preliminary data.</text>
</comment>
<dbReference type="GO" id="GO:0006355">
    <property type="term" value="P:regulation of DNA-templated transcription"/>
    <property type="evidence" value="ECO:0007669"/>
    <property type="project" value="InterPro"/>
</dbReference>
<feature type="transmembrane region" description="Helical" evidence="1">
    <location>
        <begin position="395"/>
        <end position="417"/>
    </location>
</feature>
<proteinExistence type="predicted"/>
<evidence type="ECO:0000313" key="3">
    <source>
        <dbReference type="Proteomes" id="UP000256980"/>
    </source>
</evidence>
<dbReference type="Proteomes" id="UP000256980">
    <property type="component" value="Unassembled WGS sequence"/>
</dbReference>
<keyword evidence="1" id="KW-1133">Transmembrane helix</keyword>
<evidence type="ECO:0000313" key="2">
    <source>
        <dbReference type="EMBL" id="RED44322.1"/>
    </source>
</evidence>
<dbReference type="SUPFAM" id="SSF46894">
    <property type="entry name" value="C-terminal effector domain of the bipartite response regulators"/>
    <property type="match status" value="1"/>
</dbReference>
<dbReference type="OrthoDB" id="1159324at2"/>
<gene>
    <name evidence="2" type="ORF">DFQ10_1033</name>
</gene>
<keyword evidence="1" id="KW-0472">Membrane</keyword>
<dbReference type="GO" id="GO:0003677">
    <property type="term" value="F:DNA binding"/>
    <property type="evidence" value="ECO:0007669"/>
    <property type="project" value="InterPro"/>
</dbReference>
<reference evidence="2 3" key="1">
    <citation type="submission" date="2018-07" db="EMBL/GenBank/DDBJ databases">
        <title>Genomic Encyclopedia of Type Strains, Phase III (KMG-III): the genomes of soil and plant-associated and newly described type strains.</title>
        <authorList>
            <person name="Whitman W."/>
        </authorList>
    </citation>
    <scope>NUCLEOTIDE SEQUENCE [LARGE SCALE GENOMIC DNA]</scope>
    <source>
        <strain evidence="2 3">CECT 7946</strain>
    </source>
</reference>
<dbReference type="AlphaFoldDB" id="A0A3D9H4B5"/>
<keyword evidence="3" id="KW-1185">Reference proteome</keyword>
<keyword evidence="1" id="KW-0812">Transmembrane</keyword>
<protein>
    <recommendedName>
        <fullName evidence="4">HTH luxR-type domain-containing protein</fullName>
    </recommendedName>
</protein>
<dbReference type="SUPFAM" id="SSF48452">
    <property type="entry name" value="TPR-like"/>
    <property type="match status" value="1"/>
</dbReference>
<dbReference type="InterPro" id="IPR016032">
    <property type="entry name" value="Sig_transdc_resp-reg_C-effctor"/>
</dbReference>
<accession>A0A3D9H4B5</accession>
<name>A0A3D9H4B5_9FLAO</name>
<sequence>MSLTKSKNLLTWIVFLLCYNLFYAQNNEVLIDLREVDSLNKLYYGKHSEDAYIAHHKNLRESIKMQYPKGIASAYKSLMWYHGVNKNSNLDSVLHYADLFESKVATFNTKSDSLLIKFVELPQYYLNKGQLLSNAFGLPEQGLESYFKVYPLIPKGDTKLSIAYNISIAEIYYQKFQYDKALRVLTPLLKDTIGIGSFTKKRLLKNISANYVQKDMAEKSYPLHKEILNLAIKDNDINEIWWIKNRLTNDYFRLGNPKKAIDSALVVRKYCLENNDHQLIFNNTVYLSTFYHAIGNLKKAIAYRKEAIQYSSGLETKKDVYDRLAIYYTENKKYTNAIDIYKKKNSIIDSIRSNEKKAVTNYIESNVKLLKEKQKSQQMQFNVELLEEKNKKQKLYLFSISIALMTIITLLSSILLYRKYRKGEKVIEVLKTNEKKLLEEKITLRENQLEASAIAVTQRLETLNTIKEELDFIKQPKIPKLEEAKTKINDLIRSASDMSIITKRIESEYPTMTTKLIERYPNLSDTQIRYCLLTKLNLSIKETASILNVTPDTVKVARSRLKKKLDIPPEMSFKLFLDQLAKE</sequence>
<evidence type="ECO:0008006" key="4">
    <source>
        <dbReference type="Google" id="ProtNLM"/>
    </source>
</evidence>
<dbReference type="Gene3D" id="1.25.40.10">
    <property type="entry name" value="Tetratricopeptide repeat domain"/>
    <property type="match status" value="1"/>
</dbReference>
<evidence type="ECO:0000256" key="1">
    <source>
        <dbReference type="SAM" id="Phobius"/>
    </source>
</evidence>